<evidence type="ECO:0000313" key="2">
    <source>
        <dbReference type="EMBL" id="GAA0159888.1"/>
    </source>
</evidence>
<feature type="compositionally biased region" description="Low complexity" evidence="1">
    <location>
        <begin position="18"/>
        <end position="27"/>
    </location>
</feature>
<organism evidence="2 3">
    <name type="scientific">Lithospermum erythrorhizon</name>
    <name type="common">Purple gromwell</name>
    <name type="synonym">Lithospermum officinale var. erythrorhizon</name>
    <dbReference type="NCBI Taxonomy" id="34254"/>
    <lineage>
        <taxon>Eukaryota</taxon>
        <taxon>Viridiplantae</taxon>
        <taxon>Streptophyta</taxon>
        <taxon>Embryophyta</taxon>
        <taxon>Tracheophyta</taxon>
        <taxon>Spermatophyta</taxon>
        <taxon>Magnoliopsida</taxon>
        <taxon>eudicotyledons</taxon>
        <taxon>Gunneridae</taxon>
        <taxon>Pentapetalae</taxon>
        <taxon>asterids</taxon>
        <taxon>lamiids</taxon>
        <taxon>Boraginales</taxon>
        <taxon>Boraginaceae</taxon>
        <taxon>Boraginoideae</taxon>
        <taxon>Lithospermeae</taxon>
        <taxon>Lithospermum</taxon>
    </lineage>
</organism>
<sequence>MKASRFPVRPWRGRLRRNPSSPSSPQSRETHPSKGRSVGSLGGLWASHDHRWRDSIAIPQVHQVRLKEFAGATIDVGLHHLRLGGMLEDEGALEARGVA</sequence>
<feature type="region of interest" description="Disordered" evidence="1">
    <location>
        <begin position="1"/>
        <end position="42"/>
    </location>
</feature>
<dbReference type="Proteomes" id="UP001454036">
    <property type="component" value="Unassembled WGS sequence"/>
</dbReference>
<comment type="caution">
    <text evidence="2">The sequence shown here is derived from an EMBL/GenBank/DDBJ whole genome shotgun (WGS) entry which is preliminary data.</text>
</comment>
<accession>A0AAV3QBL0</accession>
<name>A0AAV3QBL0_LITER</name>
<reference evidence="2 3" key="1">
    <citation type="submission" date="2024-01" db="EMBL/GenBank/DDBJ databases">
        <title>The complete chloroplast genome sequence of Lithospermum erythrorhizon: insights into the phylogenetic relationship among Boraginaceae species and the maternal lineages of purple gromwells.</title>
        <authorList>
            <person name="Okada T."/>
            <person name="Watanabe K."/>
        </authorList>
    </citation>
    <scope>NUCLEOTIDE SEQUENCE [LARGE SCALE GENOMIC DNA]</scope>
</reference>
<protein>
    <submittedName>
        <fullName evidence="2">Uncharacterized protein</fullName>
    </submittedName>
</protein>
<evidence type="ECO:0000256" key="1">
    <source>
        <dbReference type="SAM" id="MobiDB-lite"/>
    </source>
</evidence>
<gene>
    <name evidence="2" type="ORF">LIER_16568</name>
</gene>
<dbReference type="EMBL" id="BAABME010003718">
    <property type="protein sequence ID" value="GAA0159888.1"/>
    <property type="molecule type" value="Genomic_DNA"/>
</dbReference>
<evidence type="ECO:0000313" key="3">
    <source>
        <dbReference type="Proteomes" id="UP001454036"/>
    </source>
</evidence>
<keyword evidence="3" id="KW-1185">Reference proteome</keyword>
<dbReference type="AlphaFoldDB" id="A0AAV3QBL0"/>
<proteinExistence type="predicted"/>